<feature type="compositionally biased region" description="Basic residues" evidence="1">
    <location>
        <begin position="273"/>
        <end position="292"/>
    </location>
</feature>
<keyword evidence="4" id="KW-1185">Reference proteome</keyword>
<keyword evidence="2" id="KW-0812">Transmembrane</keyword>
<keyword evidence="2" id="KW-1133">Transmembrane helix</keyword>
<proteinExistence type="predicted"/>
<gene>
    <name evidence="3" type="ORF">O3P69_009405</name>
</gene>
<keyword evidence="2" id="KW-0472">Membrane</keyword>
<dbReference type="Proteomes" id="UP001487740">
    <property type="component" value="Unassembled WGS sequence"/>
</dbReference>
<evidence type="ECO:0000256" key="1">
    <source>
        <dbReference type="SAM" id="MobiDB-lite"/>
    </source>
</evidence>
<protein>
    <submittedName>
        <fullName evidence="3">Uncharacterized protein</fullName>
    </submittedName>
</protein>
<evidence type="ECO:0000256" key="2">
    <source>
        <dbReference type="SAM" id="Phobius"/>
    </source>
</evidence>
<name>A0AAW0SVH3_SCYPA</name>
<accession>A0AAW0SVH3</accession>
<evidence type="ECO:0000313" key="3">
    <source>
        <dbReference type="EMBL" id="KAK8378677.1"/>
    </source>
</evidence>
<comment type="caution">
    <text evidence="3">The sequence shown here is derived from an EMBL/GenBank/DDBJ whole genome shotgun (WGS) entry which is preliminary data.</text>
</comment>
<feature type="region of interest" description="Disordered" evidence="1">
    <location>
        <begin position="170"/>
        <end position="305"/>
    </location>
</feature>
<reference evidence="3 4" key="1">
    <citation type="submission" date="2023-03" db="EMBL/GenBank/DDBJ databases">
        <title>High-quality genome of Scylla paramamosain provides insights in environmental adaptation.</title>
        <authorList>
            <person name="Zhang L."/>
        </authorList>
    </citation>
    <scope>NUCLEOTIDE SEQUENCE [LARGE SCALE GENOMIC DNA]</scope>
    <source>
        <strain evidence="3">LZ_2023a</strain>
        <tissue evidence="3">Muscle</tissue>
    </source>
</reference>
<dbReference type="EMBL" id="JARAKH010000044">
    <property type="protein sequence ID" value="KAK8378677.1"/>
    <property type="molecule type" value="Genomic_DNA"/>
</dbReference>
<sequence length="305" mass="33062">MSRRRAWAAPAGSTVGPYHAPGDCEAPLTCPSILGAREDQRPGGTRAPLAVVVVSAATLVVLVVVAAVIVCRLRGRGRAPKGCTELSGAIIYDDLPSAPSIVPARARTRFKPVPVDGEMVGMTMGVHLYTPEPRSNAPSEHLYQSISSGSETCSYSTSEAAAHDGRALLRGARHPPRVHAATLTDTDSEEEPLAALGVLDPSDTDTPSPSPAHVRYYCPSAPPLTRSPGPDYESVYYVGGARRGRPHTPQQRGLPPLPSRTDRFRTYFSVERGHHRRPRRRPQDRRHNLHHSHPPEAEPLYENLT</sequence>
<dbReference type="AlphaFoldDB" id="A0AAW0SVH3"/>
<feature type="transmembrane region" description="Helical" evidence="2">
    <location>
        <begin position="49"/>
        <end position="71"/>
    </location>
</feature>
<organism evidence="3 4">
    <name type="scientific">Scylla paramamosain</name>
    <name type="common">Mud crab</name>
    <dbReference type="NCBI Taxonomy" id="85552"/>
    <lineage>
        <taxon>Eukaryota</taxon>
        <taxon>Metazoa</taxon>
        <taxon>Ecdysozoa</taxon>
        <taxon>Arthropoda</taxon>
        <taxon>Crustacea</taxon>
        <taxon>Multicrustacea</taxon>
        <taxon>Malacostraca</taxon>
        <taxon>Eumalacostraca</taxon>
        <taxon>Eucarida</taxon>
        <taxon>Decapoda</taxon>
        <taxon>Pleocyemata</taxon>
        <taxon>Brachyura</taxon>
        <taxon>Eubrachyura</taxon>
        <taxon>Portunoidea</taxon>
        <taxon>Portunidae</taxon>
        <taxon>Portuninae</taxon>
        <taxon>Scylla</taxon>
    </lineage>
</organism>
<evidence type="ECO:0000313" key="4">
    <source>
        <dbReference type="Proteomes" id="UP001487740"/>
    </source>
</evidence>